<keyword evidence="9" id="KW-1185">Reference proteome</keyword>
<dbReference type="InterPro" id="IPR036396">
    <property type="entry name" value="Cyt_P450_sf"/>
</dbReference>
<evidence type="ECO:0000256" key="4">
    <source>
        <dbReference type="ARBA" id="ARBA00023002"/>
    </source>
</evidence>
<keyword evidence="3" id="KW-0479">Metal-binding</keyword>
<evidence type="ECO:0000313" key="9">
    <source>
        <dbReference type="Proteomes" id="UP000008827"/>
    </source>
</evidence>
<evidence type="ECO:0000313" key="8">
    <source>
        <dbReference type="EnsemblPlants" id="KRG89186"/>
    </source>
</evidence>
<feature type="transmembrane region" description="Helical" evidence="6">
    <location>
        <begin position="6"/>
        <end position="25"/>
    </location>
</feature>
<dbReference type="SUPFAM" id="SSF48264">
    <property type="entry name" value="Cytochrome P450"/>
    <property type="match status" value="1"/>
</dbReference>
<dbReference type="OMA" id="ICYESTS"/>
<reference evidence="7 8" key="1">
    <citation type="journal article" date="2010" name="Nature">
        <title>Genome sequence of the palaeopolyploid soybean.</title>
        <authorList>
            <person name="Schmutz J."/>
            <person name="Cannon S.B."/>
            <person name="Schlueter J."/>
            <person name="Ma J."/>
            <person name="Mitros T."/>
            <person name="Nelson W."/>
            <person name="Hyten D.L."/>
            <person name="Song Q."/>
            <person name="Thelen J.J."/>
            <person name="Cheng J."/>
            <person name="Xu D."/>
            <person name="Hellsten U."/>
            <person name="May G.D."/>
            <person name="Yu Y."/>
            <person name="Sakurai T."/>
            <person name="Umezawa T."/>
            <person name="Bhattacharyya M.K."/>
            <person name="Sandhu D."/>
            <person name="Valliyodan B."/>
            <person name="Lindquist E."/>
            <person name="Peto M."/>
            <person name="Grant D."/>
            <person name="Shu S."/>
            <person name="Goodstein D."/>
            <person name="Barry K."/>
            <person name="Futrell-Griggs M."/>
            <person name="Abernathy B."/>
            <person name="Du J."/>
            <person name="Tian Z."/>
            <person name="Zhu L."/>
            <person name="Gill N."/>
            <person name="Joshi T."/>
            <person name="Libault M."/>
            <person name="Sethuraman A."/>
            <person name="Zhang X.-C."/>
            <person name="Shinozaki K."/>
            <person name="Nguyen H.T."/>
            <person name="Wing R.A."/>
            <person name="Cregan P."/>
            <person name="Specht J."/>
            <person name="Grimwood J."/>
            <person name="Rokhsar D."/>
            <person name="Stacey G."/>
            <person name="Shoemaker R.C."/>
            <person name="Jackson S.A."/>
        </authorList>
    </citation>
    <scope>NUCLEOTIDE SEQUENCE</scope>
    <source>
        <strain evidence="8">cv. Williams 82</strain>
        <tissue evidence="7">Callus</tissue>
    </source>
</reference>
<evidence type="ECO:0000256" key="3">
    <source>
        <dbReference type="ARBA" id="ARBA00022723"/>
    </source>
</evidence>
<keyword evidence="6" id="KW-0812">Transmembrane</keyword>
<keyword evidence="2" id="KW-0349">Heme</keyword>
<reference evidence="8" key="2">
    <citation type="submission" date="2018-02" db="UniProtKB">
        <authorList>
            <consortium name="EnsemblPlants"/>
        </authorList>
    </citation>
    <scope>IDENTIFICATION</scope>
    <source>
        <strain evidence="8">Williams 82</strain>
    </source>
</reference>
<dbReference type="EnsemblPlants" id="KRG89186">
    <property type="protein sequence ID" value="KRG89186"/>
    <property type="gene ID" value="GLYMA_20G007300"/>
</dbReference>
<accession>A0A0R0EDG9</accession>
<dbReference type="Proteomes" id="UP000008827">
    <property type="component" value="Chromosome 20"/>
</dbReference>
<dbReference type="SMR" id="A0A0R0EDG9"/>
<keyword evidence="6" id="KW-0472">Membrane</keyword>
<organism evidence="7">
    <name type="scientific">Glycine max</name>
    <name type="common">Soybean</name>
    <name type="synonym">Glycine hispida</name>
    <dbReference type="NCBI Taxonomy" id="3847"/>
    <lineage>
        <taxon>Eukaryota</taxon>
        <taxon>Viridiplantae</taxon>
        <taxon>Streptophyta</taxon>
        <taxon>Embryophyta</taxon>
        <taxon>Tracheophyta</taxon>
        <taxon>Spermatophyta</taxon>
        <taxon>Magnoliopsida</taxon>
        <taxon>eudicotyledons</taxon>
        <taxon>Gunneridae</taxon>
        <taxon>Pentapetalae</taxon>
        <taxon>rosids</taxon>
        <taxon>fabids</taxon>
        <taxon>Fabales</taxon>
        <taxon>Fabaceae</taxon>
        <taxon>Papilionoideae</taxon>
        <taxon>50 kb inversion clade</taxon>
        <taxon>NPAAA clade</taxon>
        <taxon>indigoferoid/millettioid clade</taxon>
        <taxon>Phaseoleae</taxon>
        <taxon>Glycine</taxon>
        <taxon>Glycine subgen. Soja</taxon>
    </lineage>
</organism>
<evidence type="ECO:0000256" key="1">
    <source>
        <dbReference type="ARBA" id="ARBA00010617"/>
    </source>
</evidence>
<proteinExistence type="inferred from homology"/>
<evidence type="ECO:0000313" key="7">
    <source>
        <dbReference type="EMBL" id="KRG89186.1"/>
    </source>
</evidence>
<reference evidence="7" key="3">
    <citation type="submission" date="2018-07" db="EMBL/GenBank/DDBJ databases">
        <title>WGS assembly of Glycine max.</title>
        <authorList>
            <person name="Schmutz J."/>
            <person name="Cannon S."/>
            <person name="Schlueter J."/>
            <person name="Ma J."/>
            <person name="Mitros T."/>
            <person name="Nelson W."/>
            <person name="Hyten D."/>
            <person name="Song Q."/>
            <person name="Thelen J."/>
            <person name="Cheng J."/>
            <person name="Xu D."/>
            <person name="Hellsten U."/>
            <person name="May G."/>
            <person name="Yu Y."/>
            <person name="Sakurai T."/>
            <person name="Umezawa T."/>
            <person name="Bhattacharyya M."/>
            <person name="Sandhu D."/>
            <person name="Valliyodan B."/>
            <person name="Lindquist E."/>
            <person name="Peto M."/>
            <person name="Grant D."/>
            <person name="Shu S."/>
            <person name="Goodstein D."/>
            <person name="Barry K."/>
            <person name="Futrell-Griggs M."/>
            <person name="Abernathy B."/>
            <person name="Du J."/>
            <person name="Tian Z."/>
            <person name="Zhu L."/>
            <person name="Gill N."/>
            <person name="Joshi T."/>
            <person name="Libault M."/>
            <person name="Sethuraman A."/>
            <person name="Zhang X."/>
            <person name="Shinozaki K."/>
            <person name="Nguyen H."/>
            <person name="Wing R."/>
            <person name="Cregan P."/>
            <person name="Specht J."/>
            <person name="Grimwood J."/>
            <person name="Rokhsar D."/>
            <person name="Stacey G."/>
            <person name="Shoemaker R."/>
            <person name="Jackson S."/>
        </authorList>
    </citation>
    <scope>NUCLEOTIDE SEQUENCE</scope>
    <source>
        <tissue evidence="7">Callus</tissue>
    </source>
</reference>
<evidence type="ECO:0000256" key="2">
    <source>
        <dbReference type="ARBA" id="ARBA00022617"/>
    </source>
</evidence>
<dbReference type="GO" id="GO:0016705">
    <property type="term" value="F:oxidoreductase activity, acting on paired donors, with incorporation or reduction of molecular oxygen"/>
    <property type="evidence" value="ECO:0007669"/>
    <property type="project" value="InterPro"/>
</dbReference>
<dbReference type="GO" id="GO:0004497">
    <property type="term" value="F:monooxygenase activity"/>
    <property type="evidence" value="ECO:0007669"/>
    <property type="project" value="InterPro"/>
</dbReference>
<comment type="similarity">
    <text evidence="1">Belongs to the cytochrome P450 family.</text>
</comment>
<dbReference type="PANTHER" id="PTHR47955:SF8">
    <property type="entry name" value="CYTOCHROME P450 71D11-LIKE"/>
    <property type="match status" value="1"/>
</dbReference>
<dbReference type="InterPro" id="IPR001128">
    <property type="entry name" value="Cyt_P450"/>
</dbReference>
<keyword evidence="4" id="KW-0560">Oxidoreductase</keyword>
<dbReference type="Pfam" id="PF00067">
    <property type="entry name" value="p450"/>
    <property type="match status" value="1"/>
</dbReference>
<dbReference type="PANTHER" id="PTHR47955">
    <property type="entry name" value="CYTOCHROME P450 FAMILY 71 PROTEIN"/>
    <property type="match status" value="1"/>
</dbReference>
<dbReference type="InParanoid" id="A0A0R0EDG9"/>
<gene>
    <name evidence="7" type="ORF">GLYMA_20G007300</name>
</gene>
<keyword evidence="6" id="KW-1133">Transmembrane helix</keyword>
<evidence type="ECO:0008006" key="10">
    <source>
        <dbReference type="Google" id="ProtNLM"/>
    </source>
</evidence>
<dbReference type="Gene3D" id="1.10.630.10">
    <property type="entry name" value="Cytochrome P450"/>
    <property type="match status" value="1"/>
</dbReference>
<protein>
    <recommendedName>
        <fullName evidence="10">Cytochrome P450</fullName>
    </recommendedName>
</protein>
<dbReference type="GO" id="GO:0005506">
    <property type="term" value="F:iron ion binding"/>
    <property type="evidence" value="ECO:0007669"/>
    <property type="project" value="InterPro"/>
</dbReference>
<dbReference type="EMBL" id="CM000853">
    <property type="protein sequence ID" value="KRG89186.1"/>
    <property type="molecule type" value="Genomic_DNA"/>
</dbReference>
<sequence length="356" mass="40922">MDSEVLKMLAVIMSFSLFIFVALKIGSNLKKTDSSPKIPPGPWKIPIIGNIDHFVTSTPHRKLRDLAKIYGPLMHLQLGEIFTIIVLSPEYAKEIIKTHDVIFASRTKILLADIICYESTSIIFAPYGNYWRQLQKICTVELLTQRRVNSFKQIREEELTNLVKMIDSHKGAAFGMKCKDQEEFISVVKEAVTIGSGFNIGDLFPSAKWLKLVTGLRPKLERLHWQIDWILEDIINEHKEAKSKAKKAKVQQRKIWMTTIEISLTINNIEAIILVDILEKDRIHFAPGHRNSPLSSFRKEKDEFDVLFQNKDACTSTVVKKKSTFTVYINYPFNSYMYPKIMTGSDYRSCKQESNS</sequence>
<keyword evidence="5" id="KW-0408">Iron</keyword>
<name>A0A0R0EDG9_SOYBN</name>
<dbReference type="GO" id="GO:0020037">
    <property type="term" value="F:heme binding"/>
    <property type="evidence" value="ECO:0007669"/>
    <property type="project" value="InterPro"/>
</dbReference>
<evidence type="ECO:0000256" key="6">
    <source>
        <dbReference type="SAM" id="Phobius"/>
    </source>
</evidence>
<dbReference type="Gramene" id="KRG89186">
    <property type="protein sequence ID" value="KRG89186"/>
    <property type="gene ID" value="GLYMA_20G007300"/>
</dbReference>
<dbReference type="AlphaFoldDB" id="A0A0R0EDG9"/>
<evidence type="ECO:0000256" key="5">
    <source>
        <dbReference type="ARBA" id="ARBA00023004"/>
    </source>
</evidence>